<evidence type="ECO:0000259" key="6">
    <source>
        <dbReference type="PROSITE" id="PS50157"/>
    </source>
</evidence>
<evidence type="ECO:0000256" key="1">
    <source>
        <dbReference type="ARBA" id="ARBA00022723"/>
    </source>
</evidence>
<dbReference type="EMBL" id="JAWDGP010006574">
    <property type="protein sequence ID" value="KAK3738748.1"/>
    <property type="molecule type" value="Genomic_DNA"/>
</dbReference>
<evidence type="ECO:0000256" key="4">
    <source>
        <dbReference type="ARBA" id="ARBA00022833"/>
    </source>
</evidence>
<feature type="domain" description="C2H2-type" evidence="6">
    <location>
        <begin position="201"/>
        <end position="229"/>
    </location>
</feature>
<dbReference type="InterPro" id="IPR036236">
    <property type="entry name" value="Znf_C2H2_sf"/>
</dbReference>
<dbReference type="GO" id="GO:0000977">
    <property type="term" value="F:RNA polymerase II transcription regulatory region sequence-specific DNA binding"/>
    <property type="evidence" value="ECO:0007669"/>
    <property type="project" value="TreeGrafter"/>
</dbReference>
<feature type="domain" description="C2H2-type" evidence="6">
    <location>
        <begin position="407"/>
        <end position="436"/>
    </location>
</feature>
<evidence type="ECO:0000313" key="7">
    <source>
        <dbReference type="EMBL" id="KAK3738748.1"/>
    </source>
</evidence>
<dbReference type="PROSITE" id="PS00028">
    <property type="entry name" value="ZINC_FINGER_C2H2_1"/>
    <property type="match status" value="3"/>
</dbReference>
<dbReference type="InterPro" id="IPR013087">
    <property type="entry name" value="Znf_C2H2_type"/>
</dbReference>
<accession>A0AAE0YAD5</accession>
<keyword evidence="2" id="KW-0677">Repeat</keyword>
<proteinExistence type="predicted"/>
<dbReference type="SMART" id="SM00355">
    <property type="entry name" value="ZnF_C2H2"/>
    <property type="match status" value="7"/>
</dbReference>
<keyword evidence="1" id="KW-0479">Metal-binding</keyword>
<organism evidence="7 8">
    <name type="scientific">Elysia crispata</name>
    <name type="common">lettuce slug</name>
    <dbReference type="NCBI Taxonomy" id="231223"/>
    <lineage>
        <taxon>Eukaryota</taxon>
        <taxon>Metazoa</taxon>
        <taxon>Spiralia</taxon>
        <taxon>Lophotrochozoa</taxon>
        <taxon>Mollusca</taxon>
        <taxon>Gastropoda</taxon>
        <taxon>Heterobranchia</taxon>
        <taxon>Euthyneura</taxon>
        <taxon>Panpulmonata</taxon>
        <taxon>Sacoglossa</taxon>
        <taxon>Placobranchoidea</taxon>
        <taxon>Plakobranchidae</taxon>
        <taxon>Elysia</taxon>
    </lineage>
</organism>
<dbReference type="GO" id="GO:0008270">
    <property type="term" value="F:zinc ion binding"/>
    <property type="evidence" value="ECO:0007669"/>
    <property type="project" value="UniProtKB-KW"/>
</dbReference>
<comment type="caution">
    <text evidence="7">The sequence shown here is derived from an EMBL/GenBank/DDBJ whole genome shotgun (WGS) entry which is preliminary data.</text>
</comment>
<reference evidence="7" key="1">
    <citation type="journal article" date="2023" name="G3 (Bethesda)">
        <title>A reference genome for the long-term kleptoplast-retaining sea slug Elysia crispata morphotype clarki.</title>
        <authorList>
            <person name="Eastman K.E."/>
            <person name="Pendleton A.L."/>
            <person name="Shaikh M.A."/>
            <person name="Suttiyut T."/>
            <person name="Ogas R."/>
            <person name="Tomko P."/>
            <person name="Gavelis G."/>
            <person name="Widhalm J.R."/>
            <person name="Wisecaver J.H."/>
        </authorList>
    </citation>
    <scope>NUCLEOTIDE SEQUENCE</scope>
    <source>
        <strain evidence="7">ECLA1</strain>
    </source>
</reference>
<sequence length="570" mass="64707">MTWRDKGINPFVTGEVLNVVEEACLPFFLLLFERFRFFARSQNSSETASDFAQSLQEQIKLCQFNELQESLLISAFISGIADDRLRQKLLKINSISFDDAVNMCDTASSTEQVIDSADLSLMASTTVKKGRGRKRKKEVNIQQDEKDKLYIMPVDNDDHEDVYLDDAKLVINKFKITSKRKKEKPSNKMSLSKGQIQPKFFKCFACSNEYCTRKSFRRHVKAKHADIRKFYCVHCNMKFETRKECFTHCRGHKLNFSAQGKSQQGRSKAVHDTSYICWHCGETQANLADYKEHCAKHSAAVRVYTCDICQKKNHNICRLIGHLKGSYLCLMVIVPRHKCEICGNCFGRPELLVAHMQTHADQPSHQCKECREKLYLQRPVAMSHAHTFRFISNLNRHRKGHTGKRLYVCQVCGRSFIYNEGLRDHIKAGRCPGMKSETGGGGKISYRGPRPRNSNAVVSMSMMNVTMDGSPSITVAPQPVQVQPEYSSSYMAKSMLNPVNLSIQVSAPSQHARSQQHVNQLAGTVTCSLPEYVSEFTTWPQYMIRNNATVAEGSEVGQLGTNVVIVPQFY</sequence>
<keyword evidence="3 5" id="KW-0863">Zinc-finger</keyword>
<evidence type="ECO:0000313" key="8">
    <source>
        <dbReference type="Proteomes" id="UP001283361"/>
    </source>
</evidence>
<evidence type="ECO:0000256" key="2">
    <source>
        <dbReference type="ARBA" id="ARBA00022737"/>
    </source>
</evidence>
<evidence type="ECO:0000256" key="3">
    <source>
        <dbReference type="ARBA" id="ARBA00022771"/>
    </source>
</evidence>
<dbReference type="GO" id="GO:0005634">
    <property type="term" value="C:nucleus"/>
    <property type="evidence" value="ECO:0007669"/>
    <property type="project" value="TreeGrafter"/>
</dbReference>
<dbReference type="GO" id="GO:0000981">
    <property type="term" value="F:DNA-binding transcription factor activity, RNA polymerase II-specific"/>
    <property type="evidence" value="ECO:0007669"/>
    <property type="project" value="TreeGrafter"/>
</dbReference>
<evidence type="ECO:0000256" key="5">
    <source>
        <dbReference type="PROSITE-ProRule" id="PRU00042"/>
    </source>
</evidence>
<protein>
    <recommendedName>
        <fullName evidence="6">C2H2-type domain-containing protein</fullName>
    </recommendedName>
</protein>
<dbReference type="PANTHER" id="PTHR24379">
    <property type="entry name" value="KRAB AND ZINC FINGER DOMAIN-CONTAINING"/>
    <property type="match status" value="1"/>
</dbReference>
<dbReference type="Pfam" id="PF00096">
    <property type="entry name" value="zf-C2H2"/>
    <property type="match status" value="2"/>
</dbReference>
<keyword evidence="4" id="KW-0862">Zinc</keyword>
<name>A0AAE0YAD5_9GAST</name>
<dbReference type="Proteomes" id="UP001283361">
    <property type="component" value="Unassembled WGS sequence"/>
</dbReference>
<dbReference type="Gene3D" id="3.30.160.60">
    <property type="entry name" value="Classic Zinc Finger"/>
    <property type="match status" value="2"/>
</dbReference>
<dbReference type="PANTHER" id="PTHR24379:SF127">
    <property type="entry name" value="BLOODY FINGERS-RELATED"/>
    <property type="match status" value="1"/>
</dbReference>
<keyword evidence="8" id="KW-1185">Reference proteome</keyword>
<gene>
    <name evidence="7" type="ORF">RRG08_035629</name>
</gene>
<feature type="domain" description="C2H2-type" evidence="6">
    <location>
        <begin position="337"/>
        <end position="364"/>
    </location>
</feature>
<dbReference type="AlphaFoldDB" id="A0AAE0YAD5"/>
<dbReference type="PROSITE" id="PS50157">
    <property type="entry name" value="ZINC_FINGER_C2H2_2"/>
    <property type="match status" value="3"/>
</dbReference>
<dbReference type="SUPFAM" id="SSF57667">
    <property type="entry name" value="beta-beta-alpha zinc fingers"/>
    <property type="match status" value="2"/>
</dbReference>